<evidence type="ECO:0000259" key="1">
    <source>
        <dbReference type="PROSITE" id="PS51819"/>
    </source>
</evidence>
<evidence type="ECO:0000313" key="2">
    <source>
        <dbReference type="EMBL" id="KGN82980.1"/>
    </source>
</evidence>
<dbReference type="InterPro" id="IPR037523">
    <property type="entry name" value="VOC_core"/>
</dbReference>
<dbReference type="AlphaFoldDB" id="A0A0A2EZM6"/>
<name>A0A0A2EZM6_PORCN</name>
<dbReference type="InterPro" id="IPR029068">
    <property type="entry name" value="Glyas_Bleomycin-R_OHBP_Dase"/>
</dbReference>
<keyword evidence="2" id="KW-0456">Lyase</keyword>
<reference evidence="2 3" key="1">
    <citation type="submission" date="2014-08" db="EMBL/GenBank/DDBJ databases">
        <title>Porphyromonas cangingivalis strain:COT-109_OH1386 Genome sequencing.</title>
        <authorList>
            <person name="Wallis C."/>
            <person name="Deusch O."/>
            <person name="O'Flynn C."/>
            <person name="Davis I."/>
            <person name="Jospin G."/>
            <person name="Darling A.E."/>
            <person name="Coil D.A."/>
            <person name="Alexiev A."/>
            <person name="Horsfall A."/>
            <person name="Kirkwood N."/>
            <person name="Harris S."/>
            <person name="Eisen J.A."/>
        </authorList>
    </citation>
    <scope>NUCLEOTIDE SEQUENCE [LARGE SCALE GENOMIC DNA]</scope>
    <source>
        <strain evidence="3">COT-109 OH1386</strain>
    </source>
</reference>
<keyword evidence="3" id="KW-1185">Reference proteome</keyword>
<dbReference type="PROSITE" id="PS51819">
    <property type="entry name" value="VOC"/>
    <property type="match status" value="1"/>
</dbReference>
<dbReference type="eggNOG" id="COG0346">
    <property type="taxonomic scope" value="Bacteria"/>
</dbReference>
<dbReference type="InterPro" id="IPR004360">
    <property type="entry name" value="Glyas_Fos-R_dOase_dom"/>
</dbReference>
<proteinExistence type="predicted"/>
<sequence>MLRPENIRSRFDHFNFNVLDLQKSLDFYEKALGLKEVRRKEASDGSFILVYLGDGETGFTLELTWLRDRKGPYNLGDLEYHLCMRVPGDYDAWRAYHKELGCVCYENESMGLYFINDPDGYWIEILPIK</sequence>
<comment type="caution">
    <text evidence="2">The sequence shown here is derived from an EMBL/GenBank/DDBJ whole genome shotgun (WGS) entry which is preliminary data.</text>
</comment>
<dbReference type="STRING" id="36874.HQ34_01670"/>
<gene>
    <name evidence="2" type="ORF">HQ35_01300</name>
</gene>
<dbReference type="Proteomes" id="UP000030125">
    <property type="component" value="Unassembled WGS sequence"/>
</dbReference>
<dbReference type="PANTHER" id="PTHR10374">
    <property type="entry name" value="LACTOYLGLUTATHIONE LYASE GLYOXALASE I"/>
    <property type="match status" value="1"/>
</dbReference>
<dbReference type="EMBL" id="JQJD01000004">
    <property type="protein sequence ID" value="KGN82980.1"/>
    <property type="molecule type" value="Genomic_DNA"/>
</dbReference>
<dbReference type="Gene3D" id="3.10.180.10">
    <property type="entry name" value="2,3-Dihydroxybiphenyl 1,2-Dioxygenase, domain 1"/>
    <property type="match status" value="1"/>
</dbReference>
<dbReference type="Pfam" id="PF00903">
    <property type="entry name" value="Glyoxalase"/>
    <property type="match status" value="1"/>
</dbReference>
<dbReference type="GO" id="GO:0016829">
    <property type="term" value="F:lyase activity"/>
    <property type="evidence" value="ECO:0007669"/>
    <property type="project" value="UniProtKB-KW"/>
</dbReference>
<dbReference type="PANTHER" id="PTHR10374:SF30">
    <property type="entry name" value="LACTOYLGLUTATHIONE LYASE"/>
    <property type="match status" value="1"/>
</dbReference>
<evidence type="ECO:0000313" key="3">
    <source>
        <dbReference type="Proteomes" id="UP000030125"/>
    </source>
</evidence>
<accession>A0A0A2EZM6</accession>
<dbReference type="OrthoDB" id="192739at2"/>
<dbReference type="RefSeq" id="WP_036850267.1">
    <property type="nucleotide sequence ID" value="NZ_JQJD01000004.1"/>
</dbReference>
<protein>
    <submittedName>
        <fullName evidence="2">Lactoylglutathione lyase</fullName>
    </submittedName>
</protein>
<feature type="domain" description="VOC" evidence="1">
    <location>
        <begin position="10"/>
        <end position="128"/>
    </location>
</feature>
<dbReference type="SUPFAM" id="SSF54593">
    <property type="entry name" value="Glyoxalase/Bleomycin resistance protein/Dihydroxybiphenyl dioxygenase"/>
    <property type="match status" value="1"/>
</dbReference>
<organism evidence="2 3">
    <name type="scientific">Porphyromonas cangingivalis</name>
    <dbReference type="NCBI Taxonomy" id="36874"/>
    <lineage>
        <taxon>Bacteria</taxon>
        <taxon>Pseudomonadati</taxon>
        <taxon>Bacteroidota</taxon>
        <taxon>Bacteroidia</taxon>
        <taxon>Bacteroidales</taxon>
        <taxon>Porphyromonadaceae</taxon>
        <taxon>Porphyromonas</taxon>
    </lineage>
</organism>